<evidence type="ECO:0000259" key="2">
    <source>
        <dbReference type="SMART" id="SM00245"/>
    </source>
</evidence>
<sequence>MKRGLTHILGGVVLSGLLSSVSFASDFSQQTKQQTIAKLSSILVEEYVFEDIAKNVSAKLQSDFNAGKFSQYQNPESFAKALTKWLQIQAKDRHLRVRMNPNTDSKVGAKARLQQELLMPAPVGIGSQGVIEASMLEGNIGYLKLNGFHVLDDAKPYLDAALTLLSSSEALIIDVRKNGGGSPHTVQYLCSYFFADKLLLNSLYYREGDETQDFYVLSDVGGKKLTDIPLYILTSERTFSAAEEFSYNMRTRNRATLVGEYTGGAANPGDMFAINDVFSAFIATGTAINPVTKTNWETTGVEPHVKVDAEQALDKAVSLAKKQVAVRWQATKLQRQKDIQKLFTLLEKVSANLTYDDAQKQLYLTNLALLFKELKLDRFALTELALEVIEIQPSLAALLLEANAQQFPNSGFIYGYWAQALAQGGDKVAARKLLSMALTQVKDEYHKKHLKDELAKLAENASL</sequence>
<feature type="chain" id="PRO_5010251217" description="Tail specific protease domain-containing protein" evidence="1">
    <location>
        <begin position="25"/>
        <end position="463"/>
    </location>
</feature>
<keyword evidence="1" id="KW-0732">Signal</keyword>
<dbReference type="Pfam" id="PF03572">
    <property type="entry name" value="Peptidase_S41"/>
    <property type="match status" value="1"/>
</dbReference>
<comment type="caution">
    <text evidence="3">The sequence shown here is derived from an EMBL/GenBank/DDBJ whole genome shotgun (WGS) entry which is preliminary data.</text>
</comment>
<dbReference type="Gene3D" id="3.90.226.10">
    <property type="entry name" value="2-enoyl-CoA Hydratase, Chain A, domain 1"/>
    <property type="match status" value="1"/>
</dbReference>
<dbReference type="InterPro" id="IPR005151">
    <property type="entry name" value="Tail-specific_protease"/>
</dbReference>
<gene>
    <name evidence="3" type="ORF">BIW53_19265</name>
</gene>
<proteinExistence type="predicted"/>
<dbReference type="EMBL" id="MNAN01000037">
    <property type="protein sequence ID" value="OHU93495.1"/>
    <property type="molecule type" value="Genomic_DNA"/>
</dbReference>
<dbReference type="Proteomes" id="UP000180253">
    <property type="component" value="Unassembled WGS sequence"/>
</dbReference>
<dbReference type="RefSeq" id="WP_070993651.1">
    <property type="nucleotide sequence ID" value="NZ_CBCSHD010000012.1"/>
</dbReference>
<name>A0A1S1N2F3_9GAMM</name>
<feature type="domain" description="Tail specific protease" evidence="2">
    <location>
        <begin position="75"/>
        <end position="308"/>
    </location>
</feature>
<evidence type="ECO:0000313" key="4">
    <source>
        <dbReference type="Proteomes" id="UP000180253"/>
    </source>
</evidence>
<dbReference type="PANTHER" id="PTHR11261:SF3">
    <property type="entry name" value="RETINOL-BINDING PROTEIN 3"/>
    <property type="match status" value="1"/>
</dbReference>
<organism evidence="3 4">
    <name type="scientific">Pseudoalteromonas byunsanensis</name>
    <dbReference type="NCBI Taxonomy" id="327939"/>
    <lineage>
        <taxon>Bacteria</taxon>
        <taxon>Pseudomonadati</taxon>
        <taxon>Pseudomonadota</taxon>
        <taxon>Gammaproteobacteria</taxon>
        <taxon>Alteromonadales</taxon>
        <taxon>Pseudoalteromonadaceae</taxon>
        <taxon>Pseudoalteromonas</taxon>
    </lineage>
</organism>
<dbReference type="GO" id="GO:0006508">
    <property type="term" value="P:proteolysis"/>
    <property type="evidence" value="ECO:0007669"/>
    <property type="project" value="InterPro"/>
</dbReference>
<dbReference type="Pfam" id="PF11918">
    <property type="entry name" value="Peptidase_S41_N"/>
    <property type="match status" value="1"/>
</dbReference>
<dbReference type="PANTHER" id="PTHR11261">
    <property type="entry name" value="INTERPHOTORECEPTOR RETINOID-BINDING PROTEIN"/>
    <property type="match status" value="1"/>
</dbReference>
<dbReference type="OrthoDB" id="9758793at2"/>
<dbReference type="CDD" id="cd07563">
    <property type="entry name" value="Peptidase_S41_IRBP"/>
    <property type="match status" value="1"/>
</dbReference>
<protein>
    <recommendedName>
        <fullName evidence="2">Tail specific protease domain-containing protein</fullName>
    </recommendedName>
</protein>
<dbReference type="SUPFAM" id="SSF52096">
    <property type="entry name" value="ClpP/crotonase"/>
    <property type="match status" value="1"/>
</dbReference>
<accession>A0A1S1N2F3</accession>
<reference evidence="3 4" key="1">
    <citation type="submission" date="2016-10" db="EMBL/GenBank/DDBJ databases">
        <title>Pseudoalteromonas amylolytica sp. nov., isolated from the surface seawater.</title>
        <authorList>
            <person name="Wu Y.-H."/>
            <person name="Cheng H."/>
            <person name="Jin X.-B."/>
            <person name="Wang C.-S."/>
            <person name="Xu X.-W."/>
        </authorList>
    </citation>
    <scope>NUCLEOTIDE SEQUENCE [LARGE SCALE GENOMIC DNA]</scope>
    <source>
        <strain evidence="3 4">JCM 12483</strain>
    </source>
</reference>
<dbReference type="Gene3D" id="3.30.750.44">
    <property type="match status" value="1"/>
</dbReference>
<keyword evidence="4" id="KW-1185">Reference proteome</keyword>
<dbReference type="STRING" id="327939.BIW53_19265"/>
<dbReference type="GO" id="GO:0008236">
    <property type="term" value="F:serine-type peptidase activity"/>
    <property type="evidence" value="ECO:0007669"/>
    <property type="project" value="InterPro"/>
</dbReference>
<dbReference type="InterPro" id="IPR029045">
    <property type="entry name" value="ClpP/crotonase-like_dom_sf"/>
</dbReference>
<dbReference type="AlphaFoldDB" id="A0A1S1N2F3"/>
<dbReference type="SMART" id="SM00245">
    <property type="entry name" value="TSPc"/>
    <property type="match status" value="1"/>
</dbReference>
<evidence type="ECO:0000313" key="3">
    <source>
        <dbReference type="EMBL" id="OHU93495.1"/>
    </source>
</evidence>
<evidence type="ECO:0000256" key="1">
    <source>
        <dbReference type="SAM" id="SignalP"/>
    </source>
</evidence>
<feature type="signal peptide" evidence="1">
    <location>
        <begin position="1"/>
        <end position="24"/>
    </location>
</feature>